<dbReference type="InterPro" id="IPR029060">
    <property type="entry name" value="PIN-like_dom_sf"/>
</dbReference>
<dbReference type="HAMAP" id="MF_00265">
    <property type="entry name" value="VapC_Nob1"/>
    <property type="match status" value="1"/>
</dbReference>
<gene>
    <name evidence="6" type="primary">vapC</name>
    <name evidence="8" type="ORF">HZU40_00220</name>
</gene>
<comment type="function">
    <text evidence="6">Toxic component of a toxin-antitoxin (TA) system. An RNase.</text>
</comment>
<evidence type="ECO:0000313" key="9">
    <source>
        <dbReference type="Proteomes" id="UP000515498"/>
    </source>
</evidence>
<proteinExistence type="inferred from homology"/>
<protein>
    <recommendedName>
        <fullName evidence="6">Ribonuclease VapC</fullName>
        <shortName evidence="6">RNase VapC</shortName>
        <ecNumber evidence="6">3.1.-.-</ecNumber>
    </recommendedName>
    <alternativeName>
        <fullName evidence="6">Toxin VapC</fullName>
    </alternativeName>
</protein>
<evidence type="ECO:0000256" key="5">
    <source>
        <dbReference type="ARBA" id="ARBA00022842"/>
    </source>
</evidence>
<dbReference type="GO" id="GO:0016787">
    <property type="term" value="F:hydrolase activity"/>
    <property type="evidence" value="ECO:0007669"/>
    <property type="project" value="UniProtKB-KW"/>
</dbReference>
<accession>A0A7G8P6G3</accession>
<reference evidence="8 9" key="1">
    <citation type="submission" date="2020-07" db="EMBL/GenBank/DDBJ databases">
        <title>Draft genome sequence of four isobutane-metabolizing strains capable of cometabolically degrading diverse ether contaminants.</title>
        <authorList>
            <person name="Chen W."/>
            <person name="Faulkner N."/>
            <person name="Smith C."/>
            <person name="Hyman M."/>
        </authorList>
    </citation>
    <scope>NUCLEOTIDE SEQUENCE [LARGE SCALE GENOMIC DNA]</scope>
    <source>
        <strain evidence="8 9">2A</strain>
        <plasmid evidence="8 9">unnamed2</plasmid>
    </source>
</reference>
<geneLocation type="plasmid" evidence="8 9">
    <name>unnamed2</name>
</geneLocation>
<dbReference type="Pfam" id="PF01850">
    <property type="entry name" value="PIN"/>
    <property type="match status" value="1"/>
</dbReference>
<comment type="cofactor">
    <cofactor evidence="6">
        <name>Mg(2+)</name>
        <dbReference type="ChEBI" id="CHEBI:18420"/>
    </cofactor>
</comment>
<dbReference type="GO" id="GO:0090729">
    <property type="term" value="F:toxin activity"/>
    <property type="evidence" value="ECO:0007669"/>
    <property type="project" value="UniProtKB-KW"/>
</dbReference>
<dbReference type="EC" id="3.1.-.-" evidence="6"/>
<dbReference type="EMBL" id="CP059893">
    <property type="protein sequence ID" value="QNJ89929.1"/>
    <property type="molecule type" value="Genomic_DNA"/>
</dbReference>
<evidence type="ECO:0000313" key="8">
    <source>
        <dbReference type="EMBL" id="QNJ89929.1"/>
    </source>
</evidence>
<dbReference type="Proteomes" id="UP000515498">
    <property type="component" value="Plasmid unnamed2"/>
</dbReference>
<feature type="binding site" evidence="6">
    <location>
        <position position="93"/>
    </location>
    <ligand>
        <name>Mg(2+)</name>
        <dbReference type="ChEBI" id="CHEBI:18420"/>
    </ligand>
</feature>
<dbReference type="AlphaFoldDB" id="A0A7G8P6G3"/>
<evidence type="ECO:0000259" key="7">
    <source>
        <dbReference type="Pfam" id="PF01850"/>
    </source>
</evidence>
<keyword evidence="1 6" id="KW-1277">Toxin-antitoxin system</keyword>
<comment type="similarity">
    <text evidence="6">Belongs to the PINc/VapC protein family.</text>
</comment>
<keyword evidence="4 6" id="KW-0378">Hydrolase</keyword>
<evidence type="ECO:0000256" key="6">
    <source>
        <dbReference type="HAMAP-Rule" id="MF_00265"/>
    </source>
</evidence>
<sequence>MIVLDASVLIAHFQATDPHHARAAQLLAKYQHHEFITSTVTLAEFLVGPTRTGQTETARRALETLDIRAHGLDAEASWRLAELRAQTGLKLPDCCVVYTAERQPDSLIASFDARLITQSRRLQIPTAD</sequence>
<dbReference type="KEGG" id="mflu:HZU40_00220"/>
<feature type="domain" description="PIN" evidence="7">
    <location>
        <begin position="2"/>
        <end position="115"/>
    </location>
</feature>
<name>A0A7G8P6G3_9MYCO</name>
<dbReference type="CDD" id="cd09854">
    <property type="entry name" value="PIN_VapC-like"/>
    <property type="match status" value="1"/>
</dbReference>
<dbReference type="GO" id="GO:0004540">
    <property type="term" value="F:RNA nuclease activity"/>
    <property type="evidence" value="ECO:0007669"/>
    <property type="project" value="InterPro"/>
</dbReference>
<keyword evidence="3 6" id="KW-0479">Metal-binding</keyword>
<dbReference type="SUPFAM" id="SSF88723">
    <property type="entry name" value="PIN domain-like"/>
    <property type="match status" value="1"/>
</dbReference>
<evidence type="ECO:0000256" key="4">
    <source>
        <dbReference type="ARBA" id="ARBA00022801"/>
    </source>
</evidence>
<evidence type="ECO:0000256" key="2">
    <source>
        <dbReference type="ARBA" id="ARBA00022722"/>
    </source>
</evidence>
<dbReference type="Gene3D" id="3.40.50.1010">
    <property type="entry name" value="5'-nuclease"/>
    <property type="match status" value="1"/>
</dbReference>
<evidence type="ECO:0000256" key="3">
    <source>
        <dbReference type="ARBA" id="ARBA00022723"/>
    </source>
</evidence>
<keyword evidence="5 6" id="KW-0460">Magnesium</keyword>
<dbReference type="GO" id="GO:0000287">
    <property type="term" value="F:magnesium ion binding"/>
    <property type="evidence" value="ECO:0007669"/>
    <property type="project" value="UniProtKB-UniRule"/>
</dbReference>
<keyword evidence="6" id="KW-0800">Toxin</keyword>
<keyword evidence="8" id="KW-0614">Plasmid</keyword>
<keyword evidence="2 6" id="KW-0540">Nuclease</keyword>
<dbReference type="RefSeq" id="WP_187095081.1">
    <property type="nucleotide sequence ID" value="NZ_CP059893.1"/>
</dbReference>
<dbReference type="InterPro" id="IPR022907">
    <property type="entry name" value="VapC_family"/>
</dbReference>
<feature type="binding site" evidence="6">
    <location>
        <position position="5"/>
    </location>
    <ligand>
        <name>Mg(2+)</name>
        <dbReference type="ChEBI" id="CHEBI:18420"/>
    </ligand>
</feature>
<evidence type="ECO:0000256" key="1">
    <source>
        <dbReference type="ARBA" id="ARBA00022649"/>
    </source>
</evidence>
<organism evidence="8 9">
    <name type="scientific">Mycolicibacterium fluoranthenivorans</name>
    <dbReference type="NCBI Taxonomy" id="258505"/>
    <lineage>
        <taxon>Bacteria</taxon>
        <taxon>Bacillati</taxon>
        <taxon>Actinomycetota</taxon>
        <taxon>Actinomycetes</taxon>
        <taxon>Mycobacteriales</taxon>
        <taxon>Mycobacteriaceae</taxon>
        <taxon>Mycolicibacterium</taxon>
    </lineage>
</organism>
<dbReference type="InterPro" id="IPR002716">
    <property type="entry name" value="PIN_dom"/>
</dbReference>